<dbReference type="GO" id="GO:0005975">
    <property type="term" value="P:carbohydrate metabolic process"/>
    <property type="evidence" value="ECO:0007669"/>
    <property type="project" value="InterPro"/>
</dbReference>
<dbReference type="InterPro" id="IPR035992">
    <property type="entry name" value="Ricin_B-like_lectins"/>
</dbReference>
<dbReference type="PANTHER" id="PTHR31151:SF0">
    <property type="entry name" value="PROLINE-TRNA LIGASE (DUF1680)"/>
    <property type="match status" value="1"/>
</dbReference>
<dbReference type="RefSeq" id="WP_184988495.1">
    <property type="nucleotide sequence ID" value="NZ_BOMK01000055.1"/>
</dbReference>
<dbReference type="PROSITE" id="PS51318">
    <property type="entry name" value="TAT"/>
    <property type="match status" value="1"/>
</dbReference>
<accession>A0A7W7MM67</accession>
<dbReference type="InterPro" id="IPR049046">
    <property type="entry name" value="Beta-AFase-like_GH127_middle"/>
</dbReference>
<feature type="domain" description="Ricin B lectin" evidence="1">
    <location>
        <begin position="813"/>
        <end position="950"/>
    </location>
</feature>
<feature type="domain" description="Ricin B lectin" evidence="1">
    <location>
        <begin position="674"/>
        <end position="811"/>
    </location>
</feature>
<evidence type="ECO:0000313" key="3">
    <source>
        <dbReference type="Proteomes" id="UP000578112"/>
    </source>
</evidence>
<dbReference type="AlphaFoldDB" id="A0A7W7MM67"/>
<dbReference type="SMART" id="SM00458">
    <property type="entry name" value="RICIN"/>
    <property type="match status" value="2"/>
</dbReference>
<evidence type="ECO:0000259" key="1">
    <source>
        <dbReference type="SMART" id="SM00458"/>
    </source>
</evidence>
<gene>
    <name evidence="2" type="ORF">BJ971_000164</name>
</gene>
<dbReference type="SUPFAM" id="SSF50370">
    <property type="entry name" value="Ricin B-like lectins"/>
    <property type="match status" value="2"/>
</dbReference>
<dbReference type="Pfam" id="PF07944">
    <property type="entry name" value="Beta-AFase-like_GH127_cat"/>
    <property type="match status" value="1"/>
</dbReference>
<sequence length="952" mass="102915">MSARPGAPPEAAVDRRTFLAGTVAVPAVAAVTELITGSAARAAAPGYVVNRSPLRPDAFIRLAPGQTRAAGWLATQLGYQLDGINGRMTEISHFLQYDNTGWIRPNLGGWEELPYWLKGFSSLGYVTGDTRVINETKRWIDGVLATQASDGFFGPTGLRTSLNNGPDFWPHMPMLHAIRTYQEFTGDTRIVPFLTRFFQYVNGRPTSVFSQSWGSFRWADTLEVVFWTYNRTGDSFLLDLAHKIHANSANYLNNLPSPHNVNLAQGFREPAVYSVLSGDAAHRQASYQDYNAIMNAYGQFPGGGFAGDENARPGFGDPRQGFETCGIVEFMASHEMLSRITGDPVWADRVEDLAFNSLPASLDQKQKGIHYITSANSIAQLDRTGRQAQFQNGFPMQAYMLGIDNYRCCPHNYGMGWPYYVEEMWAATPDAGLVANLHGPSRVTARVADGTAVTIVADTSYPFSETITYTVSTPKALAFPLYLRIPGWCPSPTVTVNGAAAAVAPGPAYSKISRTWANGDRVVLRLPMRAAVKTWAGNHNAVSVGFGALTFSLAITENWSRAGGTDAWPTSEVRPGSAWNYGLDGATSFAVTTGLGNTNDPFTPATAPIRITTPARKIPAWTADSDQIVTPLQDSPTPSAEPAETVTLIPMGAARLRITSFPTIGAGRPWVPPGVAFRIQNQHSGKVLGVDQMSQANSARVVQFADSGTADHLWQIVDNGDGYVRIRCVNSGKVLGVDQMSTADSAQVVQFDDNGTADHLWQMIDNGTGYLRIRNRNSGKVLGVAGMSTADSANVVQYADNGTADHNWRLIPDGTVKLQVTHTGKVLAIQDMSSANGAQLTQWPPTGTADHVWRFEDAGAGHFRIVSNLTSKCVDVGGASTADGARVTQWDYAGGTNQQWRLSWVSAGVFEIVARHSGKLLEVSGQSTADGAPVTQWADLNLANQRWRIVPG</sequence>
<dbReference type="Pfam" id="PF20736">
    <property type="entry name" value="Glyco_hydro127M"/>
    <property type="match status" value="1"/>
</dbReference>
<evidence type="ECO:0000313" key="2">
    <source>
        <dbReference type="EMBL" id="MBB4759608.1"/>
    </source>
</evidence>
<dbReference type="InterPro" id="IPR012878">
    <property type="entry name" value="Beta-AFase-like_GH127_cat"/>
</dbReference>
<name>A0A7W7MM67_9ACTN</name>
<dbReference type="CDD" id="cd00161">
    <property type="entry name" value="beta-trefoil_Ricin-like"/>
    <property type="match status" value="1"/>
</dbReference>
<keyword evidence="3" id="KW-1185">Reference proteome</keyword>
<dbReference type="Pfam" id="PF14200">
    <property type="entry name" value="RicinB_lectin_2"/>
    <property type="match status" value="3"/>
</dbReference>
<dbReference type="SUPFAM" id="SSF48208">
    <property type="entry name" value="Six-hairpin glycosidases"/>
    <property type="match status" value="1"/>
</dbReference>
<dbReference type="Proteomes" id="UP000578112">
    <property type="component" value="Unassembled WGS sequence"/>
</dbReference>
<dbReference type="PANTHER" id="PTHR31151">
    <property type="entry name" value="PROLINE-TRNA LIGASE (DUF1680)"/>
    <property type="match status" value="1"/>
</dbReference>
<dbReference type="PROSITE" id="PS50231">
    <property type="entry name" value="RICIN_B_LECTIN"/>
    <property type="match status" value="2"/>
</dbReference>
<protein>
    <recommendedName>
        <fullName evidence="1">Ricin B lectin domain-containing protein</fullName>
    </recommendedName>
</protein>
<dbReference type="Gene3D" id="2.80.10.50">
    <property type="match status" value="5"/>
</dbReference>
<dbReference type="InterPro" id="IPR006311">
    <property type="entry name" value="TAT_signal"/>
</dbReference>
<organism evidence="2 3">
    <name type="scientific">Actinoplanes digitatis</name>
    <dbReference type="NCBI Taxonomy" id="1868"/>
    <lineage>
        <taxon>Bacteria</taxon>
        <taxon>Bacillati</taxon>
        <taxon>Actinomycetota</taxon>
        <taxon>Actinomycetes</taxon>
        <taxon>Micromonosporales</taxon>
        <taxon>Micromonosporaceae</taxon>
        <taxon>Actinoplanes</taxon>
    </lineage>
</organism>
<proteinExistence type="predicted"/>
<dbReference type="EMBL" id="JACHNH010000001">
    <property type="protein sequence ID" value="MBB4759608.1"/>
    <property type="molecule type" value="Genomic_DNA"/>
</dbReference>
<comment type="caution">
    <text evidence="2">The sequence shown here is derived from an EMBL/GenBank/DDBJ whole genome shotgun (WGS) entry which is preliminary data.</text>
</comment>
<dbReference type="InterPro" id="IPR008928">
    <property type="entry name" value="6-hairpin_glycosidase_sf"/>
</dbReference>
<dbReference type="InterPro" id="IPR000772">
    <property type="entry name" value="Ricin_B_lectin"/>
</dbReference>
<reference evidence="2 3" key="1">
    <citation type="submission" date="2020-08" db="EMBL/GenBank/DDBJ databases">
        <title>Sequencing the genomes of 1000 actinobacteria strains.</title>
        <authorList>
            <person name="Klenk H.-P."/>
        </authorList>
    </citation>
    <scope>NUCLEOTIDE SEQUENCE [LARGE SCALE GENOMIC DNA]</scope>
    <source>
        <strain evidence="2 3">DSM 43149</strain>
    </source>
</reference>